<reference evidence="1" key="1">
    <citation type="submission" date="2020-03" db="EMBL/GenBank/DDBJ databases">
        <title>The deep terrestrial virosphere.</title>
        <authorList>
            <person name="Holmfeldt K."/>
            <person name="Nilsson E."/>
            <person name="Simone D."/>
            <person name="Lopez-Fernandez M."/>
            <person name="Wu X."/>
            <person name="de Brujin I."/>
            <person name="Lundin D."/>
            <person name="Andersson A."/>
            <person name="Bertilsson S."/>
            <person name="Dopson M."/>
        </authorList>
    </citation>
    <scope>NUCLEOTIDE SEQUENCE</scope>
    <source>
        <strain evidence="1">TM448A02341</strain>
    </source>
</reference>
<evidence type="ECO:0000313" key="1">
    <source>
        <dbReference type="EMBL" id="QJA51866.1"/>
    </source>
</evidence>
<dbReference type="AlphaFoldDB" id="A0A6H1ZVA8"/>
<evidence type="ECO:0008006" key="2">
    <source>
        <dbReference type="Google" id="ProtNLM"/>
    </source>
</evidence>
<sequence length="140" mass="16528">MLSFNILVYAVQCRECGTFNRHIVIVAGDDENKTEAIMKARFLQCKHCRHKLISSKERKIPETIFLIRNKRTVDFQVDNKTRELAFLKSPYHILIDLNELQKAGFLGIVQIKGRENTSSVYHILENRIIPFHFRNENRRE</sequence>
<organism evidence="1">
    <name type="scientific">viral metagenome</name>
    <dbReference type="NCBI Taxonomy" id="1070528"/>
    <lineage>
        <taxon>unclassified sequences</taxon>
        <taxon>metagenomes</taxon>
        <taxon>organismal metagenomes</taxon>
    </lineage>
</organism>
<proteinExistence type="predicted"/>
<protein>
    <recommendedName>
        <fullName evidence="2">CpXC domain-containing protein</fullName>
    </recommendedName>
</protein>
<gene>
    <name evidence="1" type="ORF">TM448A02341_0007</name>
</gene>
<name>A0A6H1ZVA8_9ZZZZ</name>
<accession>A0A6H1ZVA8</accession>
<dbReference type="EMBL" id="MT144294">
    <property type="protein sequence ID" value="QJA51866.1"/>
    <property type="molecule type" value="Genomic_DNA"/>
</dbReference>